<name>A0AAV7RLG8_PLEWA</name>
<protein>
    <submittedName>
        <fullName evidence="2">Uncharacterized protein</fullName>
    </submittedName>
</protein>
<comment type="caution">
    <text evidence="2">The sequence shown here is derived from an EMBL/GenBank/DDBJ whole genome shotgun (WGS) entry which is preliminary data.</text>
</comment>
<feature type="region of interest" description="Disordered" evidence="1">
    <location>
        <begin position="183"/>
        <end position="202"/>
    </location>
</feature>
<gene>
    <name evidence="2" type="ORF">NDU88_006077</name>
</gene>
<dbReference type="Proteomes" id="UP001066276">
    <property type="component" value="Chromosome 5"/>
</dbReference>
<dbReference type="EMBL" id="JANPWB010000009">
    <property type="protein sequence ID" value="KAJ1153316.1"/>
    <property type="molecule type" value="Genomic_DNA"/>
</dbReference>
<evidence type="ECO:0000313" key="2">
    <source>
        <dbReference type="EMBL" id="KAJ1153316.1"/>
    </source>
</evidence>
<accession>A0AAV7RLG8</accession>
<sequence length="257" mass="28315">MFCFGGGGFRRGQSRLFATSGSANPLACTRWQGPQYQPVSGAWRRQAEANPTLCVPTSPLVAPACSWVCARLPAQHMRTMAGGALEYHSGPQMAVRSRLRLLVGGDRGYHSPHWLSYCWLLPERAVFRLLSPLRMSVWGKCLYSRGGPTGNWATPVLFIFGEVHHQGGHQQAQRCPHSVARSRLRGSGLGRPRRLSQAAPPVPTAARYFTRGRGFRVEERPQVFLLPGQPRAGHNIHRVQPGGPAAPPTFRQRGRAV</sequence>
<organism evidence="2 3">
    <name type="scientific">Pleurodeles waltl</name>
    <name type="common">Iberian ribbed newt</name>
    <dbReference type="NCBI Taxonomy" id="8319"/>
    <lineage>
        <taxon>Eukaryota</taxon>
        <taxon>Metazoa</taxon>
        <taxon>Chordata</taxon>
        <taxon>Craniata</taxon>
        <taxon>Vertebrata</taxon>
        <taxon>Euteleostomi</taxon>
        <taxon>Amphibia</taxon>
        <taxon>Batrachia</taxon>
        <taxon>Caudata</taxon>
        <taxon>Salamandroidea</taxon>
        <taxon>Salamandridae</taxon>
        <taxon>Pleurodelinae</taxon>
        <taxon>Pleurodeles</taxon>
    </lineage>
</organism>
<evidence type="ECO:0000313" key="3">
    <source>
        <dbReference type="Proteomes" id="UP001066276"/>
    </source>
</evidence>
<evidence type="ECO:0000256" key="1">
    <source>
        <dbReference type="SAM" id="MobiDB-lite"/>
    </source>
</evidence>
<feature type="region of interest" description="Disordered" evidence="1">
    <location>
        <begin position="228"/>
        <end position="257"/>
    </location>
</feature>
<reference evidence="2" key="1">
    <citation type="journal article" date="2022" name="bioRxiv">
        <title>Sequencing and chromosome-scale assembly of the giantPleurodeles waltlgenome.</title>
        <authorList>
            <person name="Brown T."/>
            <person name="Elewa A."/>
            <person name="Iarovenko S."/>
            <person name="Subramanian E."/>
            <person name="Araus A.J."/>
            <person name="Petzold A."/>
            <person name="Susuki M."/>
            <person name="Suzuki K.-i.T."/>
            <person name="Hayashi T."/>
            <person name="Toyoda A."/>
            <person name="Oliveira C."/>
            <person name="Osipova E."/>
            <person name="Leigh N.D."/>
            <person name="Simon A."/>
            <person name="Yun M.H."/>
        </authorList>
    </citation>
    <scope>NUCLEOTIDE SEQUENCE</scope>
    <source>
        <strain evidence="2">20211129_DDA</strain>
        <tissue evidence="2">Liver</tissue>
    </source>
</reference>
<keyword evidence="3" id="KW-1185">Reference proteome</keyword>
<proteinExistence type="predicted"/>
<dbReference type="AlphaFoldDB" id="A0AAV7RLG8"/>